<proteinExistence type="predicted"/>
<reference evidence="1" key="1">
    <citation type="submission" date="2021-08" db="EMBL/GenBank/DDBJ databases">
        <title>Complete genome sequence of Pseudomonas phytophila.</title>
        <authorList>
            <person name="Weir B.S."/>
            <person name="Templeton M.D."/>
            <person name="Arshed S."/>
            <person name="Andersen M.T."/>
            <person name="Jayaraman J."/>
        </authorList>
    </citation>
    <scope>NUCLEOTIDE SEQUENCE</scope>
    <source>
        <strain evidence="1">ICMP 23753</strain>
    </source>
</reference>
<dbReference type="EMBL" id="CP081201">
    <property type="protein sequence ID" value="UXZ97683.1"/>
    <property type="molecule type" value="Genomic_DNA"/>
</dbReference>
<dbReference type="Proteomes" id="UP001063228">
    <property type="component" value="Chromosome"/>
</dbReference>
<keyword evidence="2" id="KW-1185">Reference proteome</keyword>
<evidence type="ECO:0000313" key="1">
    <source>
        <dbReference type="EMBL" id="UXZ97683.1"/>
    </source>
</evidence>
<name>A0ABY6FJ49_9PSED</name>
<dbReference type="RefSeq" id="WP_099267602.1">
    <property type="nucleotide sequence ID" value="NZ_CP081201.1"/>
</dbReference>
<accession>A0ABY6FJ49</accession>
<evidence type="ECO:0000313" key="2">
    <source>
        <dbReference type="Proteomes" id="UP001063228"/>
    </source>
</evidence>
<organism evidence="1 2">
    <name type="scientific">Pseudomonas phytophila</name>
    <dbReference type="NCBI Taxonomy" id="2867264"/>
    <lineage>
        <taxon>Bacteria</taxon>
        <taxon>Pseudomonadati</taxon>
        <taxon>Pseudomonadota</taxon>
        <taxon>Gammaproteobacteria</taxon>
        <taxon>Pseudomonadales</taxon>
        <taxon>Pseudomonadaceae</taxon>
        <taxon>Pseudomonas</taxon>
    </lineage>
</organism>
<sequence length="92" mass="10195">MASQPSYLFAALKQPDDSGVAALVAFGLVTTEDEVFYLVIRYNDYPNIVDGDHLYHSLEEVLEAASAEYGISPRDWRDLSADEISKVGAQIR</sequence>
<protein>
    <submittedName>
        <fullName evidence="1">Uncharacterized protein</fullName>
    </submittedName>
</protein>
<gene>
    <name evidence="1" type="ORF">K3169_07300</name>
</gene>